<keyword evidence="3" id="KW-1185">Reference proteome</keyword>
<keyword evidence="1" id="KW-0812">Transmembrane</keyword>
<dbReference type="RefSeq" id="WP_345642798.1">
    <property type="nucleotide sequence ID" value="NZ_BAABEP010000006.1"/>
</dbReference>
<organism evidence="2 3">
    <name type="scientific">Streptomyces tremellae</name>
    <dbReference type="NCBI Taxonomy" id="1124239"/>
    <lineage>
        <taxon>Bacteria</taxon>
        <taxon>Bacillati</taxon>
        <taxon>Actinomycetota</taxon>
        <taxon>Actinomycetes</taxon>
        <taxon>Kitasatosporales</taxon>
        <taxon>Streptomycetaceae</taxon>
        <taxon>Streptomyces</taxon>
    </lineage>
</organism>
<gene>
    <name evidence="2" type="ORF">GCM10023082_14610</name>
</gene>
<keyword evidence="1" id="KW-1133">Transmembrane helix</keyword>
<sequence>MKRRLAAWAARSSAAERLWRGSSTVARRRVTALADWVGRGRRDDLTGWRAAVGPLLRLALLAAAAYAVWAVVRALPWLLWLLTGWWVAVAWRAGRTSADGRSEAEPAPAPGGSREAVVELLADLIGDRPGVHLSALLAHLQERGHGEGWKVADLRARLETLGVPVRRSVKVARKVAYGVHREDLPERSPAAPAEPAA</sequence>
<accession>A0ABP7EEI1</accession>
<keyword evidence="1" id="KW-0472">Membrane</keyword>
<evidence type="ECO:0000313" key="3">
    <source>
        <dbReference type="Proteomes" id="UP001499884"/>
    </source>
</evidence>
<name>A0ABP7EEI1_9ACTN</name>
<comment type="caution">
    <text evidence="2">The sequence shown here is derived from an EMBL/GenBank/DDBJ whole genome shotgun (WGS) entry which is preliminary data.</text>
</comment>
<evidence type="ECO:0000256" key="1">
    <source>
        <dbReference type="SAM" id="Phobius"/>
    </source>
</evidence>
<feature type="transmembrane region" description="Helical" evidence="1">
    <location>
        <begin position="77"/>
        <end position="94"/>
    </location>
</feature>
<proteinExistence type="predicted"/>
<dbReference type="EMBL" id="BAABEP010000006">
    <property type="protein sequence ID" value="GAA3718128.1"/>
    <property type="molecule type" value="Genomic_DNA"/>
</dbReference>
<reference evidence="3" key="1">
    <citation type="journal article" date="2019" name="Int. J. Syst. Evol. Microbiol.">
        <title>The Global Catalogue of Microorganisms (GCM) 10K type strain sequencing project: providing services to taxonomists for standard genome sequencing and annotation.</title>
        <authorList>
            <consortium name="The Broad Institute Genomics Platform"/>
            <consortium name="The Broad Institute Genome Sequencing Center for Infectious Disease"/>
            <person name="Wu L."/>
            <person name="Ma J."/>
        </authorList>
    </citation>
    <scope>NUCLEOTIDE SEQUENCE [LARGE SCALE GENOMIC DNA]</scope>
    <source>
        <strain evidence="3">JCM 30846</strain>
    </source>
</reference>
<dbReference type="Proteomes" id="UP001499884">
    <property type="component" value="Unassembled WGS sequence"/>
</dbReference>
<evidence type="ECO:0000313" key="2">
    <source>
        <dbReference type="EMBL" id="GAA3718128.1"/>
    </source>
</evidence>
<feature type="transmembrane region" description="Helical" evidence="1">
    <location>
        <begin position="51"/>
        <end position="71"/>
    </location>
</feature>
<protein>
    <submittedName>
        <fullName evidence="2">Uncharacterized protein</fullName>
    </submittedName>
</protein>